<evidence type="ECO:0000313" key="2">
    <source>
        <dbReference type="Proteomes" id="UP001549036"/>
    </source>
</evidence>
<keyword evidence="2" id="KW-1185">Reference proteome</keyword>
<sequence length="35" mass="4294">MQQSPSFSSYEQQCYLHNWNAERPYVSNRQGTYRH</sequence>
<gene>
    <name evidence="1" type="ORF">ABID26_004594</name>
</gene>
<comment type="caution">
    <text evidence="1">The sequence shown here is derived from an EMBL/GenBank/DDBJ whole genome shotgun (WGS) entry which is preliminary data.</text>
</comment>
<protein>
    <submittedName>
        <fullName evidence="1">Uncharacterized protein</fullName>
    </submittedName>
</protein>
<proteinExistence type="predicted"/>
<dbReference type="EMBL" id="JBEPLM010000009">
    <property type="protein sequence ID" value="MET3595182.1"/>
    <property type="molecule type" value="Genomic_DNA"/>
</dbReference>
<organism evidence="1 2">
    <name type="scientific">Mesorhizobium shonense</name>
    <dbReference type="NCBI Taxonomy" id="1209948"/>
    <lineage>
        <taxon>Bacteria</taxon>
        <taxon>Pseudomonadati</taxon>
        <taxon>Pseudomonadota</taxon>
        <taxon>Alphaproteobacteria</taxon>
        <taxon>Hyphomicrobiales</taxon>
        <taxon>Phyllobacteriaceae</taxon>
        <taxon>Mesorhizobium</taxon>
    </lineage>
</organism>
<dbReference type="Proteomes" id="UP001549036">
    <property type="component" value="Unassembled WGS sequence"/>
</dbReference>
<evidence type="ECO:0000313" key="1">
    <source>
        <dbReference type="EMBL" id="MET3595182.1"/>
    </source>
</evidence>
<accession>A0ABV2HX19</accession>
<reference evidence="1 2" key="1">
    <citation type="submission" date="2024-06" db="EMBL/GenBank/DDBJ databases">
        <title>Genomic Encyclopedia of Type Strains, Phase IV (KMG-IV): sequencing the most valuable type-strain genomes for metagenomic binning, comparative biology and taxonomic classification.</title>
        <authorList>
            <person name="Goeker M."/>
        </authorList>
    </citation>
    <scope>NUCLEOTIDE SEQUENCE [LARGE SCALE GENOMIC DNA]</scope>
    <source>
        <strain evidence="1 2">DSM 29846</strain>
    </source>
</reference>
<name>A0ABV2HX19_9HYPH</name>